<sequence>MSPSYHHAYLCGKIITALNQRAAYAIFSELTIQIQEKDYVPDVCVYPKRPMNFVESDIIKMTEIPLMVIEVLSPSQGSQDALSKFQVYFDAGVKSCWLVIPISTSVIIYTAMDRAQTFHTGEIHDPVLDVRIPLSEIFS</sequence>
<evidence type="ECO:0000259" key="1">
    <source>
        <dbReference type="Pfam" id="PF05685"/>
    </source>
</evidence>
<dbReference type="PANTHER" id="PTHR34107">
    <property type="entry name" value="SLL0198 PROTEIN-RELATED"/>
    <property type="match status" value="1"/>
</dbReference>
<dbReference type="AlphaFoldDB" id="A0A0S6W3F2"/>
<dbReference type="InterPro" id="IPR008538">
    <property type="entry name" value="Uma2"/>
</dbReference>
<dbReference type="Gene3D" id="3.90.1570.10">
    <property type="entry name" value="tt1808, chain A"/>
    <property type="match status" value="1"/>
</dbReference>
<dbReference type="Proteomes" id="UP000030700">
    <property type="component" value="Unassembled WGS sequence"/>
</dbReference>
<protein>
    <submittedName>
        <fullName evidence="2">Protein containing DUF820</fullName>
    </submittedName>
</protein>
<proteinExistence type="predicted"/>
<dbReference type="Pfam" id="PF05685">
    <property type="entry name" value="Uma2"/>
    <property type="match status" value="1"/>
</dbReference>
<feature type="domain" description="Putative restriction endonuclease" evidence="1">
    <location>
        <begin position="2"/>
        <end position="112"/>
    </location>
</feature>
<dbReference type="HOGENOM" id="CLU_127156_0_0_0"/>
<gene>
    <name evidence="2" type="ORF">U14_04221</name>
</gene>
<accession>A0A0S6W3F2</accession>
<dbReference type="CDD" id="cd06260">
    <property type="entry name" value="DUF820-like"/>
    <property type="match status" value="1"/>
</dbReference>
<dbReference type="InterPro" id="IPR011335">
    <property type="entry name" value="Restrct_endonuc-II-like"/>
</dbReference>
<dbReference type="EMBL" id="DF820459">
    <property type="protein sequence ID" value="GAK52962.1"/>
    <property type="molecule type" value="Genomic_DNA"/>
</dbReference>
<dbReference type="InterPro" id="IPR012296">
    <property type="entry name" value="Nuclease_put_TT1808"/>
</dbReference>
<evidence type="ECO:0000313" key="3">
    <source>
        <dbReference type="Proteomes" id="UP000030700"/>
    </source>
</evidence>
<dbReference type="PANTHER" id="PTHR34107:SF4">
    <property type="entry name" value="SLL1222 PROTEIN"/>
    <property type="match status" value="1"/>
</dbReference>
<name>A0A0S6W3F2_9BACT</name>
<evidence type="ECO:0000313" key="2">
    <source>
        <dbReference type="EMBL" id="GAK52962.1"/>
    </source>
</evidence>
<dbReference type="STRING" id="1499966.U14_04221"/>
<organism evidence="2">
    <name type="scientific">Candidatus Moduliflexus flocculans</name>
    <dbReference type="NCBI Taxonomy" id="1499966"/>
    <lineage>
        <taxon>Bacteria</taxon>
        <taxon>Candidatus Moduliflexota</taxon>
        <taxon>Candidatus Moduliflexia</taxon>
        <taxon>Candidatus Moduliflexales</taxon>
        <taxon>Candidatus Moduliflexaceae</taxon>
    </lineage>
</organism>
<reference evidence="2" key="1">
    <citation type="journal article" date="2015" name="PeerJ">
        <title>First genomic representation of candidate bacterial phylum KSB3 points to enhanced environmental sensing as a trigger of wastewater bulking.</title>
        <authorList>
            <person name="Sekiguchi Y."/>
            <person name="Ohashi A."/>
            <person name="Parks D.H."/>
            <person name="Yamauchi T."/>
            <person name="Tyson G.W."/>
            <person name="Hugenholtz P."/>
        </authorList>
    </citation>
    <scope>NUCLEOTIDE SEQUENCE [LARGE SCALE GENOMIC DNA]</scope>
</reference>
<dbReference type="SUPFAM" id="SSF52980">
    <property type="entry name" value="Restriction endonuclease-like"/>
    <property type="match status" value="1"/>
</dbReference>
<keyword evidence="3" id="KW-1185">Reference proteome</keyword>